<keyword evidence="3" id="KW-1185">Reference proteome</keyword>
<proteinExistence type="predicted"/>
<evidence type="ECO:0000313" key="2">
    <source>
        <dbReference type="EMBL" id="TFE26274.1"/>
    </source>
</evidence>
<dbReference type="EMBL" id="SOMN01000014">
    <property type="protein sequence ID" value="TFE26274.1"/>
    <property type="molecule type" value="Genomic_DNA"/>
</dbReference>
<keyword evidence="1" id="KW-0812">Transmembrane</keyword>
<accession>A0A4Y8LWR9</accession>
<keyword evidence="1" id="KW-1133">Transmembrane helix</keyword>
<protein>
    <submittedName>
        <fullName evidence="2">Uncharacterized protein</fullName>
    </submittedName>
</protein>
<comment type="caution">
    <text evidence="2">The sequence shown here is derived from an EMBL/GenBank/DDBJ whole genome shotgun (WGS) entry which is preliminary data.</text>
</comment>
<reference evidence="2 3" key="1">
    <citation type="submission" date="2019-03" db="EMBL/GenBank/DDBJ databases">
        <title>Cohnella endophytica sp. nov., a novel endophytic bacterium isolated from bark of Sonneratia apetala.</title>
        <authorList>
            <person name="Tuo L."/>
        </authorList>
    </citation>
    <scope>NUCLEOTIDE SEQUENCE [LARGE SCALE GENOMIC DNA]</scope>
    <source>
        <strain evidence="2 3">CCTCC AB 208254</strain>
    </source>
</reference>
<dbReference type="RefSeq" id="WP_135152365.1">
    <property type="nucleotide sequence ID" value="NZ_SOMN01000014.1"/>
</dbReference>
<dbReference type="OrthoDB" id="2628762at2"/>
<keyword evidence="1" id="KW-0472">Membrane</keyword>
<evidence type="ECO:0000256" key="1">
    <source>
        <dbReference type="SAM" id="Phobius"/>
    </source>
</evidence>
<sequence>MIILLAILYVLFLSGGLMVMKAKKFSGKEKAIYIGITTLGGILWFSIIVRRPLDLNKAIAWMFNL</sequence>
<dbReference type="AlphaFoldDB" id="A0A4Y8LWR9"/>
<dbReference type="Proteomes" id="UP000297900">
    <property type="component" value="Unassembled WGS sequence"/>
</dbReference>
<gene>
    <name evidence="2" type="ORF">E2980_11680</name>
</gene>
<organism evidence="2 3">
    <name type="scientific">Cohnella luojiensis</name>
    <dbReference type="NCBI Taxonomy" id="652876"/>
    <lineage>
        <taxon>Bacteria</taxon>
        <taxon>Bacillati</taxon>
        <taxon>Bacillota</taxon>
        <taxon>Bacilli</taxon>
        <taxon>Bacillales</taxon>
        <taxon>Paenibacillaceae</taxon>
        <taxon>Cohnella</taxon>
    </lineage>
</organism>
<feature type="transmembrane region" description="Helical" evidence="1">
    <location>
        <begin position="31"/>
        <end position="49"/>
    </location>
</feature>
<evidence type="ECO:0000313" key="3">
    <source>
        <dbReference type="Proteomes" id="UP000297900"/>
    </source>
</evidence>
<name>A0A4Y8LWR9_9BACL</name>